<proteinExistence type="predicted"/>
<reference evidence="1" key="2">
    <citation type="journal article" date="2024" name="Plant">
        <title>Genomic evolution and insights into agronomic trait innovations of Sesamum species.</title>
        <authorList>
            <person name="Miao H."/>
            <person name="Wang L."/>
            <person name="Qu L."/>
            <person name="Liu H."/>
            <person name="Sun Y."/>
            <person name="Le M."/>
            <person name="Wang Q."/>
            <person name="Wei S."/>
            <person name="Zheng Y."/>
            <person name="Lin W."/>
            <person name="Duan Y."/>
            <person name="Cao H."/>
            <person name="Xiong S."/>
            <person name="Wang X."/>
            <person name="Wei L."/>
            <person name="Li C."/>
            <person name="Ma Q."/>
            <person name="Ju M."/>
            <person name="Zhao R."/>
            <person name="Li G."/>
            <person name="Mu C."/>
            <person name="Tian Q."/>
            <person name="Mei H."/>
            <person name="Zhang T."/>
            <person name="Gao T."/>
            <person name="Zhang H."/>
        </authorList>
    </citation>
    <scope>NUCLEOTIDE SEQUENCE</scope>
    <source>
        <strain evidence="1">KEN1</strain>
    </source>
</reference>
<protein>
    <submittedName>
        <fullName evidence="1">Uncharacterized protein</fullName>
    </submittedName>
</protein>
<organism evidence="1">
    <name type="scientific">Sesamum latifolium</name>
    <dbReference type="NCBI Taxonomy" id="2727402"/>
    <lineage>
        <taxon>Eukaryota</taxon>
        <taxon>Viridiplantae</taxon>
        <taxon>Streptophyta</taxon>
        <taxon>Embryophyta</taxon>
        <taxon>Tracheophyta</taxon>
        <taxon>Spermatophyta</taxon>
        <taxon>Magnoliopsida</taxon>
        <taxon>eudicotyledons</taxon>
        <taxon>Gunneridae</taxon>
        <taxon>Pentapetalae</taxon>
        <taxon>asterids</taxon>
        <taxon>lamiids</taxon>
        <taxon>Lamiales</taxon>
        <taxon>Pedaliaceae</taxon>
        <taxon>Sesamum</taxon>
    </lineage>
</organism>
<reference evidence="1" key="1">
    <citation type="submission" date="2020-06" db="EMBL/GenBank/DDBJ databases">
        <authorList>
            <person name="Li T."/>
            <person name="Hu X."/>
            <person name="Zhang T."/>
            <person name="Song X."/>
            <person name="Zhang H."/>
            <person name="Dai N."/>
            <person name="Sheng W."/>
            <person name="Hou X."/>
            <person name="Wei L."/>
        </authorList>
    </citation>
    <scope>NUCLEOTIDE SEQUENCE</scope>
    <source>
        <strain evidence="1">KEN1</strain>
        <tissue evidence="1">Leaf</tissue>
    </source>
</reference>
<comment type="caution">
    <text evidence="1">The sequence shown here is derived from an EMBL/GenBank/DDBJ whole genome shotgun (WGS) entry which is preliminary data.</text>
</comment>
<dbReference type="EMBL" id="JACGWN010000011">
    <property type="protein sequence ID" value="KAL0421001.1"/>
    <property type="molecule type" value="Genomic_DNA"/>
</dbReference>
<sequence>MWVRAAECEELIRSLWNCEADRGAASRILQHHYSVRQGLLGWDKMTFGHVRTKVKKLEDQLAKLDVDPISAEISLKRSRLRNELEEFLWREELMWKQRGKAQWLSEGDRNTPFFHARASSRRSKNSITRIRNGDGEWCNSKEGIQQIISSYFRDLFRSTHPTVEGIAEVLRGLPTKVTDDMNEALTQPFAPKE</sequence>
<evidence type="ECO:0000313" key="1">
    <source>
        <dbReference type="EMBL" id="KAL0421001.1"/>
    </source>
</evidence>
<dbReference type="AlphaFoldDB" id="A0AAW2V0U8"/>
<gene>
    <name evidence="1" type="ORF">Slati_3123000</name>
</gene>
<accession>A0AAW2V0U8</accession>
<name>A0AAW2V0U8_9LAMI</name>